<dbReference type="InterPro" id="IPR038906">
    <property type="entry name" value="TTC36"/>
</dbReference>
<organism evidence="2 3">
    <name type="scientific">Rhizopus microsporus ATCC 52813</name>
    <dbReference type="NCBI Taxonomy" id="1340429"/>
    <lineage>
        <taxon>Eukaryota</taxon>
        <taxon>Fungi</taxon>
        <taxon>Fungi incertae sedis</taxon>
        <taxon>Mucoromycota</taxon>
        <taxon>Mucoromycotina</taxon>
        <taxon>Mucoromycetes</taxon>
        <taxon>Mucorales</taxon>
        <taxon>Mucorineae</taxon>
        <taxon>Rhizopodaceae</taxon>
        <taxon>Rhizopus</taxon>
    </lineage>
</organism>
<sequence>MAANNISDDAVLEFMFNPEAQGLSLDAIACTIDTKPKYEISSELLPKLEQLEKDAVSAAEGNDLNKALELINQCIQLEPKYASAYNNRAQMYRLDKKIDKALDDLNLVIQDLGQGQPKVLRQAYTQRAIIKRQQGDLEGSRQDFEEGAKLGNPVAKSVAVNENPYAKLCNQIMAQVMSQELRKGQQ</sequence>
<dbReference type="SMART" id="SM00028">
    <property type="entry name" value="TPR"/>
    <property type="match status" value="3"/>
</dbReference>
<evidence type="ECO:0000256" key="1">
    <source>
        <dbReference type="ARBA" id="ARBA00006995"/>
    </source>
</evidence>
<dbReference type="GO" id="GO:0006570">
    <property type="term" value="P:tyrosine metabolic process"/>
    <property type="evidence" value="ECO:0007669"/>
    <property type="project" value="TreeGrafter"/>
</dbReference>
<proteinExistence type="inferred from homology"/>
<dbReference type="EMBL" id="KZ303842">
    <property type="protein sequence ID" value="PHZ16877.1"/>
    <property type="molecule type" value="Genomic_DNA"/>
</dbReference>
<reference evidence="2 3" key="1">
    <citation type="journal article" date="2016" name="Proc. Natl. Acad. Sci. U.S.A.">
        <title>Lipid metabolic changes in an early divergent fungus govern the establishment of a mutualistic symbiosis with endobacteria.</title>
        <authorList>
            <person name="Lastovetsky O.A."/>
            <person name="Gaspar M.L."/>
            <person name="Mondo S.J."/>
            <person name="LaButti K.M."/>
            <person name="Sandor L."/>
            <person name="Grigoriev I.V."/>
            <person name="Henry S.A."/>
            <person name="Pawlowska T.E."/>
        </authorList>
    </citation>
    <scope>NUCLEOTIDE SEQUENCE [LARGE SCALE GENOMIC DNA]</scope>
    <source>
        <strain evidence="2 3">ATCC 52813</strain>
    </source>
</reference>
<accession>A0A2G4T797</accession>
<dbReference type="Proteomes" id="UP000242254">
    <property type="component" value="Unassembled WGS sequence"/>
</dbReference>
<dbReference type="InterPro" id="IPR011990">
    <property type="entry name" value="TPR-like_helical_dom_sf"/>
</dbReference>
<dbReference type="RefSeq" id="XP_023470585.1">
    <property type="nucleotide sequence ID" value="XM_023609885.1"/>
</dbReference>
<gene>
    <name evidence="2" type="ORF">RHIMIDRAFT_243033</name>
</gene>
<keyword evidence="3" id="KW-1185">Reference proteome</keyword>
<name>A0A2G4T797_RHIZD</name>
<comment type="similarity">
    <text evidence="1">Belongs to the TTC36 family.</text>
</comment>
<dbReference type="STRING" id="1340429.A0A2G4T797"/>
<dbReference type="Pfam" id="PF13431">
    <property type="entry name" value="TPR_17"/>
    <property type="match status" value="1"/>
</dbReference>
<evidence type="ECO:0000313" key="3">
    <source>
        <dbReference type="Proteomes" id="UP000242254"/>
    </source>
</evidence>
<dbReference type="InterPro" id="IPR019734">
    <property type="entry name" value="TPR_rpt"/>
</dbReference>
<dbReference type="Gene3D" id="1.25.40.10">
    <property type="entry name" value="Tetratricopeptide repeat domain"/>
    <property type="match status" value="1"/>
</dbReference>
<dbReference type="GeneID" id="35440875"/>
<dbReference type="PANTHER" id="PTHR21405:SF0">
    <property type="entry name" value="TETRATRICOPEPTIDE REPEAT PROTEIN 36"/>
    <property type="match status" value="1"/>
</dbReference>
<evidence type="ECO:0000313" key="2">
    <source>
        <dbReference type="EMBL" id="PHZ16877.1"/>
    </source>
</evidence>
<protein>
    <submittedName>
        <fullName evidence="2">Tetratricopeptide repeat protein 36</fullName>
    </submittedName>
</protein>
<dbReference type="AlphaFoldDB" id="A0A2G4T797"/>
<dbReference type="SUPFAM" id="SSF48452">
    <property type="entry name" value="TPR-like"/>
    <property type="match status" value="1"/>
</dbReference>
<dbReference type="PANTHER" id="PTHR21405">
    <property type="entry name" value="CDNA SEQUENCE BC021608"/>
    <property type="match status" value="1"/>
</dbReference>